<feature type="transmembrane region" description="Helical" evidence="1">
    <location>
        <begin position="20"/>
        <end position="37"/>
    </location>
</feature>
<proteinExistence type="predicted"/>
<dbReference type="EMBL" id="VBPA01000206">
    <property type="protein sequence ID" value="TMQ70429.1"/>
    <property type="molecule type" value="Genomic_DNA"/>
</dbReference>
<keyword evidence="1" id="KW-1133">Transmembrane helix</keyword>
<organism evidence="2 3">
    <name type="scientific">Eiseniibacteriota bacterium</name>
    <dbReference type="NCBI Taxonomy" id="2212470"/>
    <lineage>
        <taxon>Bacteria</taxon>
        <taxon>Candidatus Eiseniibacteriota</taxon>
    </lineage>
</organism>
<accession>A0A538U3X7</accession>
<feature type="transmembrane region" description="Helical" evidence="1">
    <location>
        <begin position="244"/>
        <end position="262"/>
    </location>
</feature>
<keyword evidence="1" id="KW-0812">Transmembrane</keyword>
<name>A0A538U3X7_UNCEI</name>
<feature type="transmembrane region" description="Helical" evidence="1">
    <location>
        <begin position="117"/>
        <end position="135"/>
    </location>
</feature>
<sequence>MPGRTVKIVAPTLRDPRVMLAFALTLWTVFGQTFLYFDRNPFQIGAAVLTGCGIDMLLAFWLQRQLLVPISAYITSLSIGILLASNDWRVFAVAALWGVTSKYLLRAGDRHFFNPSNFGIVAAVALMHGAAVVAPGSQWGGDYRVTVLIMTLGLLMMKRVHGLDLVLAWLGGYVAISLLRVALGQGGLVFALGPMTGSEFALFTFSMIPDPKTNPPTPGARVGWGLLIAVVDGVLRLLEIRYSMFYALFGLCAVLPLFRWVAQARGIHETDPWRTAVLVLSGRARAAAAPPVAPSPAAAPAEARRGG</sequence>
<feature type="transmembrane region" description="Helical" evidence="1">
    <location>
        <begin position="189"/>
        <end position="208"/>
    </location>
</feature>
<feature type="transmembrane region" description="Helical" evidence="1">
    <location>
        <begin position="165"/>
        <end position="183"/>
    </location>
</feature>
<feature type="transmembrane region" description="Helical" evidence="1">
    <location>
        <begin position="90"/>
        <end position="105"/>
    </location>
</feature>
<feature type="transmembrane region" description="Helical" evidence="1">
    <location>
        <begin position="66"/>
        <end position="84"/>
    </location>
</feature>
<dbReference type="AlphaFoldDB" id="A0A538U3X7"/>
<protein>
    <recommendedName>
        <fullName evidence="4">RnfABCDGE type electron transport complex subunit D</fullName>
    </recommendedName>
</protein>
<gene>
    <name evidence="2" type="ORF">E6K80_08530</name>
</gene>
<comment type="caution">
    <text evidence="2">The sequence shown here is derived from an EMBL/GenBank/DDBJ whole genome shotgun (WGS) entry which is preliminary data.</text>
</comment>
<evidence type="ECO:0008006" key="4">
    <source>
        <dbReference type="Google" id="ProtNLM"/>
    </source>
</evidence>
<evidence type="ECO:0000256" key="1">
    <source>
        <dbReference type="SAM" id="Phobius"/>
    </source>
</evidence>
<evidence type="ECO:0000313" key="2">
    <source>
        <dbReference type="EMBL" id="TMQ70429.1"/>
    </source>
</evidence>
<feature type="transmembrane region" description="Helical" evidence="1">
    <location>
        <begin position="43"/>
        <end position="61"/>
    </location>
</feature>
<evidence type="ECO:0000313" key="3">
    <source>
        <dbReference type="Proteomes" id="UP000319836"/>
    </source>
</evidence>
<dbReference type="Proteomes" id="UP000319836">
    <property type="component" value="Unassembled WGS sequence"/>
</dbReference>
<reference evidence="2 3" key="1">
    <citation type="journal article" date="2019" name="Nat. Microbiol.">
        <title>Mediterranean grassland soil C-N compound turnover is dependent on rainfall and depth, and is mediated by genomically divergent microorganisms.</title>
        <authorList>
            <person name="Diamond S."/>
            <person name="Andeer P.F."/>
            <person name="Li Z."/>
            <person name="Crits-Christoph A."/>
            <person name="Burstein D."/>
            <person name="Anantharaman K."/>
            <person name="Lane K.R."/>
            <person name="Thomas B.C."/>
            <person name="Pan C."/>
            <person name="Northen T.R."/>
            <person name="Banfield J.F."/>
        </authorList>
    </citation>
    <scope>NUCLEOTIDE SEQUENCE [LARGE SCALE GENOMIC DNA]</scope>
    <source>
        <strain evidence="2">WS_10</strain>
    </source>
</reference>
<keyword evidence="1" id="KW-0472">Membrane</keyword>